<keyword evidence="2" id="KW-1185">Reference proteome</keyword>
<evidence type="ECO:0000313" key="2">
    <source>
        <dbReference type="Proteomes" id="UP000053989"/>
    </source>
</evidence>
<dbReference type="EMBL" id="KN822208">
    <property type="protein sequence ID" value="KIM52545.1"/>
    <property type="molecule type" value="Genomic_DNA"/>
</dbReference>
<reference evidence="2" key="2">
    <citation type="submission" date="2015-01" db="EMBL/GenBank/DDBJ databases">
        <title>Evolutionary Origins and Diversification of the Mycorrhizal Mutualists.</title>
        <authorList>
            <consortium name="DOE Joint Genome Institute"/>
            <consortium name="Mycorrhizal Genomics Consortium"/>
            <person name="Kohler A."/>
            <person name="Kuo A."/>
            <person name="Nagy L.G."/>
            <person name="Floudas D."/>
            <person name="Copeland A."/>
            <person name="Barry K.W."/>
            <person name="Cichocki N."/>
            <person name="Veneault-Fourrey C."/>
            <person name="LaButti K."/>
            <person name="Lindquist E.A."/>
            <person name="Lipzen A."/>
            <person name="Lundell T."/>
            <person name="Morin E."/>
            <person name="Murat C."/>
            <person name="Riley R."/>
            <person name="Ohm R."/>
            <person name="Sun H."/>
            <person name="Tunlid A."/>
            <person name="Henrissat B."/>
            <person name="Grigoriev I.V."/>
            <person name="Hibbett D.S."/>
            <person name="Martin F."/>
        </authorList>
    </citation>
    <scope>NUCLEOTIDE SEQUENCE [LARGE SCALE GENOMIC DNA]</scope>
    <source>
        <strain evidence="2">Foug A</strain>
    </source>
</reference>
<dbReference type="OrthoDB" id="2692275at2759"/>
<dbReference type="Proteomes" id="UP000053989">
    <property type="component" value="Unassembled WGS sequence"/>
</dbReference>
<proteinExistence type="predicted"/>
<gene>
    <name evidence="1" type="ORF">SCLCIDRAFT_60830</name>
</gene>
<name>A0A0C3CVE9_9AGAM</name>
<feature type="non-terminal residue" evidence="1">
    <location>
        <position position="1"/>
    </location>
</feature>
<dbReference type="AlphaFoldDB" id="A0A0C3CVE9"/>
<protein>
    <submittedName>
        <fullName evidence="1">Uncharacterized protein</fullName>
    </submittedName>
</protein>
<feature type="non-terminal residue" evidence="1">
    <location>
        <position position="80"/>
    </location>
</feature>
<dbReference type="InParanoid" id="A0A0C3CVE9"/>
<accession>A0A0C3CVE9</accession>
<dbReference type="HOGENOM" id="CLU_2596761_0_0_1"/>
<evidence type="ECO:0000313" key="1">
    <source>
        <dbReference type="EMBL" id="KIM52545.1"/>
    </source>
</evidence>
<reference evidence="1 2" key="1">
    <citation type="submission" date="2014-04" db="EMBL/GenBank/DDBJ databases">
        <authorList>
            <consortium name="DOE Joint Genome Institute"/>
            <person name="Kuo A."/>
            <person name="Kohler A."/>
            <person name="Nagy L.G."/>
            <person name="Floudas D."/>
            <person name="Copeland A."/>
            <person name="Barry K.W."/>
            <person name="Cichocki N."/>
            <person name="Veneault-Fourrey C."/>
            <person name="LaButti K."/>
            <person name="Lindquist E.A."/>
            <person name="Lipzen A."/>
            <person name="Lundell T."/>
            <person name="Morin E."/>
            <person name="Murat C."/>
            <person name="Sun H."/>
            <person name="Tunlid A."/>
            <person name="Henrissat B."/>
            <person name="Grigoriev I.V."/>
            <person name="Hibbett D.S."/>
            <person name="Martin F."/>
            <person name="Nordberg H.P."/>
            <person name="Cantor M.N."/>
            <person name="Hua S.X."/>
        </authorList>
    </citation>
    <scope>NUCLEOTIDE SEQUENCE [LARGE SCALE GENOMIC DNA]</scope>
    <source>
        <strain evidence="1 2">Foug A</strain>
    </source>
</reference>
<sequence length="80" mass="9815">HPIFELIHKAGREWETKVKRASKTLDEAIAEYKRRYKRSPPLGFEKWWDYIVEHNVQLPDEYDEIYYDLEPFWGVDPEDM</sequence>
<organism evidence="1 2">
    <name type="scientific">Scleroderma citrinum Foug A</name>
    <dbReference type="NCBI Taxonomy" id="1036808"/>
    <lineage>
        <taxon>Eukaryota</taxon>
        <taxon>Fungi</taxon>
        <taxon>Dikarya</taxon>
        <taxon>Basidiomycota</taxon>
        <taxon>Agaricomycotina</taxon>
        <taxon>Agaricomycetes</taxon>
        <taxon>Agaricomycetidae</taxon>
        <taxon>Boletales</taxon>
        <taxon>Sclerodermatineae</taxon>
        <taxon>Sclerodermataceae</taxon>
        <taxon>Scleroderma</taxon>
    </lineage>
</organism>